<dbReference type="EMBL" id="JADYXP020000005">
    <property type="protein sequence ID" value="KAL0124300.1"/>
    <property type="molecule type" value="Genomic_DNA"/>
</dbReference>
<dbReference type="Proteomes" id="UP001430953">
    <property type="component" value="Unassembled WGS sequence"/>
</dbReference>
<gene>
    <name evidence="3" type="ORF">PUN28_006268</name>
</gene>
<dbReference type="AlphaFoldDB" id="A0AAW2G9Z2"/>
<evidence type="ECO:0000313" key="3">
    <source>
        <dbReference type="EMBL" id="KAL0124300.1"/>
    </source>
</evidence>
<name>A0AAW2G9Z2_9HYME</name>
<feature type="transmembrane region" description="Helical" evidence="1">
    <location>
        <begin position="441"/>
        <end position="463"/>
    </location>
</feature>
<keyword evidence="1" id="KW-0472">Membrane</keyword>
<comment type="caution">
    <text evidence="3">The sequence shown here is derived from an EMBL/GenBank/DDBJ whole genome shotgun (WGS) entry which is preliminary data.</text>
</comment>
<protein>
    <submittedName>
        <fullName evidence="3">Uncharacterized protein</fullName>
    </submittedName>
</protein>
<evidence type="ECO:0000313" key="4">
    <source>
        <dbReference type="Proteomes" id="UP001430953"/>
    </source>
</evidence>
<reference evidence="3 4" key="1">
    <citation type="submission" date="2023-03" db="EMBL/GenBank/DDBJ databases">
        <title>High recombination rates correlate with genetic variation in Cardiocondyla obscurior ants.</title>
        <authorList>
            <person name="Errbii M."/>
        </authorList>
    </citation>
    <scope>NUCLEOTIDE SEQUENCE [LARGE SCALE GENOMIC DNA]</scope>
    <source>
        <strain evidence="3">Alpha-2009</strain>
        <tissue evidence="3">Whole body</tissue>
    </source>
</reference>
<keyword evidence="1" id="KW-0812">Transmembrane</keyword>
<proteinExistence type="predicted"/>
<feature type="signal peptide" evidence="2">
    <location>
        <begin position="1"/>
        <end position="23"/>
    </location>
</feature>
<accession>A0AAW2G9Z2</accession>
<feature type="chain" id="PRO_5043441726" evidence="2">
    <location>
        <begin position="24"/>
        <end position="464"/>
    </location>
</feature>
<organism evidence="3 4">
    <name type="scientific">Cardiocondyla obscurior</name>
    <dbReference type="NCBI Taxonomy" id="286306"/>
    <lineage>
        <taxon>Eukaryota</taxon>
        <taxon>Metazoa</taxon>
        <taxon>Ecdysozoa</taxon>
        <taxon>Arthropoda</taxon>
        <taxon>Hexapoda</taxon>
        <taxon>Insecta</taxon>
        <taxon>Pterygota</taxon>
        <taxon>Neoptera</taxon>
        <taxon>Endopterygota</taxon>
        <taxon>Hymenoptera</taxon>
        <taxon>Apocrita</taxon>
        <taxon>Aculeata</taxon>
        <taxon>Formicoidea</taxon>
        <taxon>Formicidae</taxon>
        <taxon>Myrmicinae</taxon>
        <taxon>Cardiocondyla</taxon>
    </lineage>
</organism>
<keyword evidence="4" id="KW-1185">Reference proteome</keyword>
<sequence length="464" mass="54013">MLSSTDLVVSFLTLWIFLNNVKCQDLTKLSKTLDEILADSRSLRRPRNYEDAFTIWQEYEFGTEAGNREEIVVTDISPRTFVDTTENTNILMNNWQFFQTDTSYFISAENSTLSFHKINLDDLSIVRAMNISIEGQILQYKVLRFNIEQAEFNVNYANSLMVILLVKSQHGYVLYWYKIVGDTYMLYSKFPLRKHVQDMEFMMEENQHELLVLDNNDAHLGGQSLIDIYGFDIDHTKHHVDMWFCRRLFVPNVFDVQVCPIYGRTVLAFQGIDNVLLYESKYEDKMCHFEKLEAIKFNKLTNLVCFESGSIEYLATGGETLHLFHFVEKDFHVNVEIDLHFNETTEVMGIVAIPLNTYRDESLLLIQLKNSTVIALAWHGSEFKAVPLPNQVLNNFDLSRVVVIPKIGFVHKNTLVRIEVTLSSLENSIHDETESVLKTQALLNVSFFPYFILFLCIYFVFYVK</sequence>
<keyword evidence="1" id="KW-1133">Transmembrane helix</keyword>
<evidence type="ECO:0000256" key="1">
    <source>
        <dbReference type="SAM" id="Phobius"/>
    </source>
</evidence>
<keyword evidence="2" id="KW-0732">Signal</keyword>
<evidence type="ECO:0000256" key="2">
    <source>
        <dbReference type="SAM" id="SignalP"/>
    </source>
</evidence>